<dbReference type="PANTHER" id="PTHR11129:SF2">
    <property type="entry name" value="GERANYLGERANYL TRANSFERASE TYPE-2 SUBUNIT ALPHA"/>
    <property type="match status" value="1"/>
</dbReference>
<keyword evidence="3 6" id="KW-0808">Transferase</keyword>
<evidence type="ECO:0000256" key="3">
    <source>
        <dbReference type="ARBA" id="ARBA00022679"/>
    </source>
</evidence>
<dbReference type="EMBL" id="JADCUA010000002">
    <property type="protein sequence ID" value="KAH9842850.1"/>
    <property type="molecule type" value="Genomic_DNA"/>
</dbReference>
<keyword evidence="4" id="KW-0677">Repeat</keyword>
<comment type="catalytic activity">
    <reaction evidence="5 6">
        <text>geranylgeranyl diphosphate + L-cysteinyl-[protein] = S-geranylgeranyl-L-cysteinyl-[protein] + diphosphate</text>
        <dbReference type="Rhea" id="RHEA:21240"/>
        <dbReference type="Rhea" id="RHEA-COMP:10131"/>
        <dbReference type="Rhea" id="RHEA-COMP:11537"/>
        <dbReference type="ChEBI" id="CHEBI:29950"/>
        <dbReference type="ChEBI" id="CHEBI:33019"/>
        <dbReference type="ChEBI" id="CHEBI:57533"/>
        <dbReference type="ChEBI" id="CHEBI:86021"/>
        <dbReference type="EC" id="2.5.1.60"/>
    </reaction>
</comment>
<dbReference type="Gene3D" id="1.25.40.120">
    <property type="entry name" value="Protein prenylyltransferase"/>
    <property type="match status" value="1"/>
</dbReference>
<proteinExistence type="inferred from homology"/>
<keyword evidence="8" id="KW-1185">Reference proteome</keyword>
<dbReference type="InterPro" id="IPR002088">
    <property type="entry name" value="Prenyl_trans_a"/>
</dbReference>
<dbReference type="Proteomes" id="UP000814176">
    <property type="component" value="Unassembled WGS sequence"/>
</dbReference>
<dbReference type="Pfam" id="PF01239">
    <property type="entry name" value="PPTA"/>
    <property type="match status" value="5"/>
</dbReference>
<protein>
    <recommendedName>
        <fullName evidence="6">Geranylgeranyl transferase type-2 subunit alpha</fullName>
        <ecNumber evidence="6">2.5.1.60</ecNumber>
    </recommendedName>
    <alternativeName>
        <fullName evidence="6">Geranylgeranyl transferase type II subunit alpha</fullName>
    </alternativeName>
</protein>
<evidence type="ECO:0000313" key="7">
    <source>
        <dbReference type="EMBL" id="KAH9842850.1"/>
    </source>
</evidence>
<sequence length="335" mass="39394">MHGVKRVRYSREALEAKKQKEQAKLKEYLSLNDDVLAKRNAGDWSKDAFDLTTRVLHANAEFYTVWNYRRDILINSIFPNSSPSEVHDRIGDELSVTTSLLKQHPKVYGIWNHRRWCLANIPDGPSDTDLDGWRKTIWNKELYVVEKMLDADARNFHAWNYRRYVLANMPMKRPAQAELVYTTRKIEANFSNFSAWHQRSKVLTSLWEGGQLDPHKSKEEEFDLVKNAMYTDPGDQSVWIYHRWLVGAGNAYDILQREIASIQELLDEQPDSKWCMESLVFYKRLLLRHHARQLSEADRLSLTQECLRLLTGLQDIDPNRRQRYEDLAADVKKIN</sequence>
<evidence type="ECO:0000256" key="4">
    <source>
        <dbReference type="ARBA" id="ARBA00022737"/>
    </source>
</evidence>
<organism evidence="7 8">
    <name type="scientific">Rhodofomes roseus</name>
    <dbReference type="NCBI Taxonomy" id="34475"/>
    <lineage>
        <taxon>Eukaryota</taxon>
        <taxon>Fungi</taxon>
        <taxon>Dikarya</taxon>
        <taxon>Basidiomycota</taxon>
        <taxon>Agaricomycotina</taxon>
        <taxon>Agaricomycetes</taxon>
        <taxon>Polyporales</taxon>
        <taxon>Rhodofomes</taxon>
    </lineage>
</organism>
<dbReference type="PROSITE" id="PS51147">
    <property type="entry name" value="PFTA"/>
    <property type="match status" value="5"/>
</dbReference>
<evidence type="ECO:0000313" key="8">
    <source>
        <dbReference type="Proteomes" id="UP000814176"/>
    </source>
</evidence>
<dbReference type="PANTHER" id="PTHR11129">
    <property type="entry name" value="PROTEIN FARNESYLTRANSFERASE ALPHA SUBUNIT/RAB GERANYLGERANYL TRANSFERASE ALPHA SUBUNIT"/>
    <property type="match status" value="1"/>
</dbReference>
<name>A0ABQ8KUX2_9APHY</name>
<gene>
    <name evidence="7" type="ORF">C8Q71DRAFT_734860</name>
</gene>
<dbReference type="EC" id="2.5.1.60" evidence="6"/>
<accession>A0ABQ8KUX2</accession>
<keyword evidence="2 6" id="KW-0637">Prenyltransferase</keyword>
<dbReference type="SUPFAM" id="SSF48439">
    <property type="entry name" value="Protein prenylyltransferase"/>
    <property type="match status" value="1"/>
</dbReference>
<comment type="similarity">
    <text evidence="1 6">Belongs to the protein prenyltransferase subunit alpha family.</text>
</comment>
<comment type="function">
    <text evidence="6">Catalyzes the transfer of a geranyl-geranyl moiety from geranyl-geranyl pyrophosphate to cysteines occuring in specific C-terminal amino acid sequences.</text>
</comment>
<evidence type="ECO:0000256" key="2">
    <source>
        <dbReference type="ARBA" id="ARBA00022602"/>
    </source>
</evidence>
<dbReference type="GeneID" id="72003162"/>
<reference evidence="7 8" key="1">
    <citation type="journal article" date="2021" name="Environ. Microbiol.">
        <title>Gene family expansions and transcriptome signatures uncover fungal adaptations to wood decay.</title>
        <authorList>
            <person name="Hage H."/>
            <person name="Miyauchi S."/>
            <person name="Viragh M."/>
            <person name="Drula E."/>
            <person name="Min B."/>
            <person name="Chaduli D."/>
            <person name="Navarro D."/>
            <person name="Favel A."/>
            <person name="Norest M."/>
            <person name="Lesage-Meessen L."/>
            <person name="Balint B."/>
            <person name="Merenyi Z."/>
            <person name="de Eugenio L."/>
            <person name="Morin E."/>
            <person name="Martinez A.T."/>
            <person name="Baldrian P."/>
            <person name="Stursova M."/>
            <person name="Martinez M.J."/>
            <person name="Novotny C."/>
            <person name="Magnuson J.K."/>
            <person name="Spatafora J.W."/>
            <person name="Maurice S."/>
            <person name="Pangilinan J."/>
            <person name="Andreopoulos W."/>
            <person name="LaButti K."/>
            <person name="Hundley H."/>
            <person name="Na H."/>
            <person name="Kuo A."/>
            <person name="Barry K."/>
            <person name="Lipzen A."/>
            <person name="Henrissat B."/>
            <person name="Riley R."/>
            <person name="Ahrendt S."/>
            <person name="Nagy L.G."/>
            <person name="Grigoriev I.V."/>
            <person name="Martin F."/>
            <person name="Rosso M.N."/>
        </authorList>
    </citation>
    <scope>NUCLEOTIDE SEQUENCE [LARGE SCALE GENOMIC DNA]</scope>
    <source>
        <strain evidence="7 8">CIRM-BRFM 1785</strain>
    </source>
</reference>
<evidence type="ECO:0000256" key="1">
    <source>
        <dbReference type="ARBA" id="ARBA00006734"/>
    </source>
</evidence>
<comment type="caution">
    <text evidence="7">The sequence shown here is derived from an EMBL/GenBank/DDBJ whole genome shotgun (WGS) entry which is preliminary data.</text>
</comment>
<evidence type="ECO:0000256" key="6">
    <source>
        <dbReference type="RuleBase" id="RU367120"/>
    </source>
</evidence>
<evidence type="ECO:0000256" key="5">
    <source>
        <dbReference type="ARBA" id="ARBA00047658"/>
    </source>
</evidence>
<dbReference type="RefSeq" id="XP_047783897.1">
    <property type="nucleotide sequence ID" value="XM_047922430.1"/>
</dbReference>